<gene>
    <name evidence="8" type="ORF">SAMN05660653_02562</name>
</gene>
<evidence type="ECO:0000256" key="1">
    <source>
        <dbReference type="ARBA" id="ARBA00004651"/>
    </source>
</evidence>
<feature type="transmembrane region" description="Helical" evidence="7">
    <location>
        <begin position="111"/>
        <end position="130"/>
    </location>
</feature>
<dbReference type="EMBL" id="FMXO01000015">
    <property type="protein sequence ID" value="SDB51664.1"/>
    <property type="molecule type" value="Genomic_DNA"/>
</dbReference>
<evidence type="ECO:0000256" key="3">
    <source>
        <dbReference type="ARBA" id="ARBA00022475"/>
    </source>
</evidence>
<dbReference type="PANTHER" id="PTHR34184:SF4">
    <property type="entry name" value="UPF0718 PROTEIN YCGR"/>
    <property type="match status" value="1"/>
</dbReference>
<name>A0A1G6E2K3_9BACT</name>
<reference evidence="8 9" key="1">
    <citation type="submission" date="2016-10" db="EMBL/GenBank/DDBJ databases">
        <authorList>
            <person name="de Groot N.N."/>
        </authorList>
    </citation>
    <scope>NUCLEOTIDE SEQUENCE [LARGE SCALE GENOMIC DNA]</scope>
    <source>
        <strain evidence="8 9">ASO4-2</strain>
    </source>
</reference>
<evidence type="ECO:0000256" key="6">
    <source>
        <dbReference type="ARBA" id="ARBA00023136"/>
    </source>
</evidence>
<evidence type="ECO:0000256" key="2">
    <source>
        <dbReference type="ARBA" id="ARBA00006386"/>
    </source>
</evidence>
<evidence type="ECO:0008006" key="10">
    <source>
        <dbReference type="Google" id="ProtNLM"/>
    </source>
</evidence>
<dbReference type="InterPro" id="IPR052923">
    <property type="entry name" value="UPF0718"/>
</dbReference>
<keyword evidence="3" id="KW-1003">Cell membrane</keyword>
<keyword evidence="4 7" id="KW-0812">Transmembrane</keyword>
<dbReference type="NCBIfam" id="NF033936">
    <property type="entry name" value="CuZnOut_SO0444"/>
    <property type="match status" value="1"/>
</dbReference>
<feature type="transmembrane region" description="Helical" evidence="7">
    <location>
        <begin position="214"/>
        <end position="236"/>
    </location>
</feature>
<feature type="transmembrane region" description="Helical" evidence="7">
    <location>
        <begin position="243"/>
        <end position="262"/>
    </location>
</feature>
<evidence type="ECO:0000256" key="4">
    <source>
        <dbReference type="ARBA" id="ARBA00022692"/>
    </source>
</evidence>
<keyword evidence="5 7" id="KW-1133">Transmembrane helix</keyword>
<comment type="similarity">
    <text evidence="2">Belongs to the UPF0718 family.</text>
</comment>
<dbReference type="RefSeq" id="WP_208596647.1">
    <property type="nucleotide sequence ID" value="NZ_FMXO01000015.1"/>
</dbReference>
<organism evidence="8 9">
    <name type="scientific">Desulfonatronum thiosulfatophilum</name>
    <dbReference type="NCBI Taxonomy" id="617002"/>
    <lineage>
        <taxon>Bacteria</taxon>
        <taxon>Pseudomonadati</taxon>
        <taxon>Thermodesulfobacteriota</taxon>
        <taxon>Desulfovibrionia</taxon>
        <taxon>Desulfovibrionales</taxon>
        <taxon>Desulfonatronaceae</taxon>
        <taxon>Desulfonatronum</taxon>
    </lineage>
</organism>
<comment type="subcellular location">
    <subcellularLocation>
        <location evidence="1">Cell membrane</location>
        <topology evidence="1">Multi-pass membrane protein</topology>
    </subcellularLocation>
</comment>
<accession>A0A1G6E2K3</accession>
<dbReference type="Pfam" id="PF03773">
    <property type="entry name" value="ArsP_1"/>
    <property type="match status" value="1"/>
</dbReference>
<dbReference type="AlphaFoldDB" id="A0A1G6E2K3"/>
<proteinExistence type="inferred from homology"/>
<dbReference type="Proteomes" id="UP000198771">
    <property type="component" value="Unassembled WGS sequence"/>
</dbReference>
<protein>
    <recommendedName>
        <fullName evidence="10">Permease</fullName>
    </recommendedName>
</protein>
<keyword evidence="6 7" id="KW-0472">Membrane</keyword>
<evidence type="ECO:0000313" key="9">
    <source>
        <dbReference type="Proteomes" id="UP000198771"/>
    </source>
</evidence>
<feature type="transmembrane region" description="Helical" evidence="7">
    <location>
        <begin position="54"/>
        <end position="73"/>
    </location>
</feature>
<evidence type="ECO:0000256" key="5">
    <source>
        <dbReference type="ARBA" id="ARBA00022989"/>
    </source>
</evidence>
<dbReference type="InterPro" id="IPR005524">
    <property type="entry name" value="DUF318"/>
</dbReference>
<evidence type="ECO:0000313" key="8">
    <source>
        <dbReference type="EMBL" id="SDB51664.1"/>
    </source>
</evidence>
<dbReference type="STRING" id="617002.SAMN05660653_02562"/>
<evidence type="ECO:0000256" key="7">
    <source>
        <dbReference type="SAM" id="Phobius"/>
    </source>
</evidence>
<sequence>MTVLAEILSVALAAAPWLLLGLFAGGLVKAFVPENFLKRMVGGRGLLAVSRAAVVGAPLPLCSCGAIPAALALHRGGAGRGPTTAFLIGTPGIGVDSITITYALLGPFMAAVRALGAVATAIITGLLVAVTSDKGAFMSGSPASSSCGGGCSDSACSGGLEPLIVAPATPVGARFRAGMRFAFRDLLDDISTWIFIGLAFAGLLIAFMPPETMAAYGSGLVPMLLMAVVGIPLYICATAATPIAAGMLLVGISPGTVLVFLLTSPVTSMATLGVFRREMGNSALGCYVFGIISSAVFLGLLVDQIVSWLNVDVVGQIGAVQEIMPQWLKWTSLTLFVLLAVRPTRKLLARWITLHL</sequence>
<keyword evidence="9" id="KW-1185">Reference proteome</keyword>
<dbReference type="PANTHER" id="PTHR34184">
    <property type="entry name" value="UPF0718 PROTEIN YCGR"/>
    <property type="match status" value="1"/>
</dbReference>
<feature type="transmembrane region" description="Helical" evidence="7">
    <location>
        <begin position="186"/>
        <end position="208"/>
    </location>
</feature>
<feature type="transmembrane region" description="Helical" evidence="7">
    <location>
        <begin position="282"/>
        <end position="302"/>
    </location>
</feature>
<feature type="transmembrane region" description="Helical" evidence="7">
    <location>
        <begin position="85"/>
        <end position="105"/>
    </location>
</feature>
<dbReference type="GO" id="GO:0005886">
    <property type="term" value="C:plasma membrane"/>
    <property type="evidence" value="ECO:0007669"/>
    <property type="project" value="UniProtKB-SubCell"/>
</dbReference>